<name>A0A369QE29_9BACT</name>
<protein>
    <recommendedName>
        <fullName evidence="4">PNPLA domain-containing protein</fullName>
    </recommendedName>
</protein>
<feature type="short sequence motif" description="GXGXXG" evidence="2">
    <location>
        <begin position="32"/>
        <end position="37"/>
    </location>
</feature>
<dbReference type="CDD" id="cd07207">
    <property type="entry name" value="Pat_ExoU_VipD_like"/>
    <property type="match status" value="1"/>
</dbReference>
<feature type="signal peptide" evidence="3">
    <location>
        <begin position="1"/>
        <end position="19"/>
    </location>
</feature>
<comment type="caution">
    <text evidence="5">The sequence shown here is derived from an EMBL/GenBank/DDBJ whole genome shotgun (WGS) entry which is preliminary data.</text>
</comment>
<dbReference type="SUPFAM" id="SSF52151">
    <property type="entry name" value="FabD/lysophospholipase-like"/>
    <property type="match status" value="1"/>
</dbReference>
<feature type="short sequence motif" description="GXSXG" evidence="2">
    <location>
        <begin position="61"/>
        <end position="65"/>
    </location>
</feature>
<evidence type="ECO:0000259" key="4">
    <source>
        <dbReference type="PROSITE" id="PS51635"/>
    </source>
</evidence>
<sequence>MRCFLLFVLSCLVAVVAPAQNPVVYRNLVLEGGGIRGIAYGGALAELQQAGILPQIKRVAGTSAGAIQAALLAVGYSPEEITTITFKTPIQKFSDGRFIFFGGLHRLRNRYGWYRGEKFKAWLEQLIAAKTGHPDLTFAQLHQLTYSNHFRDFYATGTNLTQQRVAVFSYETSPNLKISDAVRISMSIPLYFQAVFLDSTGSVISKPQKGEPADILVDGGIIANYPLNLFDDPKFLANPDLVVPPPFRNPETLGIRLDTDSQIAYDQTQAGLAPLPVLNFQEYVRAFYTIIIENLNRPQLTPADWQRTISVSTKGYGAKIRRLSEKDKTILLQSGHDGVQQFLKLKK</sequence>
<dbReference type="InterPro" id="IPR002641">
    <property type="entry name" value="PNPLA_dom"/>
</dbReference>
<feature type="domain" description="PNPLA" evidence="4">
    <location>
        <begin position="28"/>
        <end position="231"/>
    </location>
</feature>
<keyword evidence="2" id="KW-0378">Hydrolase</keyword>
<evidence type="ECO:0000256" key="2">
    <source>
        <dbReference type="PROSITE-ProRule" id="PRU01161"/>
    </source>
</evidence>
<organism evidence="5 6">
    <name type="scientific">Adhaeribacter pallidiroseus</name>
    <dbReference type="NCBI Taxonomy" id="2072847"/>
    <lineage>
        <taxon>Bacteria</taxon>
        <taxon>Pseudomonadati</taxon>
        <taxon>Bacteroidota</taxon>
        <taxon>Cytophagia</taxon>
        <taxon>Cytophagales</taxon>
        <taxon>Hymenobacteraceae</taxon>
        <taxon>Adhaeribacter</taxon>
    </lineage>
</organism>
<accession>A0A369QE29</accession>
<dbReference type="RefSeq" id="WP_115371993.1">
    <property type="nucleotide sequence ID" value="NZ_QASA01000001.1"/>
</dbReference>
<reference evidence="5 6" key="1">
    <citation type="submission" date="2018-04" db="EMBL/GenBank/DDBJ databases">
        <title>Adhaeribacter sp. HMF7616 genome sequencing and assembly.</title>
        <authorList>
            <person name="Kang H."/>
            <person name="Kang J."/>
            <person name="Cha I."/>
            <person name="Kim H."/>
            <person name="Joh K."/>
        </authorList>
    </citation>
    <scope>NUCLEOTIDE SEQUENCE [LARGE SCALE GENOMIC DNA]</scope>
    <source>
        <strain evidence="5 6">HMF7616</strain>
    </source>
</reference>
<evidence type="ECO:0000313" key="5">
    <source>
        <dbReference type="EMBL" id="RDC62570.1"/>
    </source>
</evidence>
<dbReference type="OrthoDB" id="9770965at2"/>
<dbReference type="PANTHER" id="PTHR46394">
    <property type="entry name" value="ANNEXIN"/>
    <property type="match status" value="1"/>
</dbReference>
<dbReference type="Pfam" id="PF01734">
    <property type="entry name" value="Patatin"/>
    <property type="match status" value="1"/>
</dbReference>
<proteinExistence type="predicted"/>
<dbReference type="PROSITE" id="PS51635">
    <property type="entry name" value="PNPLA"/>
    <property type="match status" value="1"/>
</dbReference>
<dbReference type="GO" id="GO:0016042">
    <property type="term" value="P:lipid catabolic process"/>
    <property type="evidence" value="ECO:0007669"/>
    <property type="project" value="UniProtKB-UniRule"/>
</dbReference>
<keyword evidence="2" id="KW-0442">Lipid degradation</keyword>
<evidence type="ECO:0000256" key="1">
    <source>
        <dbReference type="ARBA" id="ARBA00023098"/>
    </source>
</evidence>
<feature type="active site" description="Nucleophile" evidence="2">
    <location>
        <position position="63"/>
    </location>
</feature>
<dbReference type="GO" id="GO:0016787">
    <property type="term" value="F:hydrolase activity"/>
    <property type="evidence" value="ECO:0007669"/>
    <property type="project" value="UniProtKB-UniRule"/>
</dbReference>
<keyword evidence="1 2" id="KW-0443">Lipid metabolism</keyword>
<evidence type="ECO:0000313" key="6">
    <source>
        <dbReference type="Proteomes" id="UP000253919"/>
    </source>
</evidence>
<dbReference type="Gene3D" id="3.40.1090.10">
    <property type="entry name" value="Cytosolic phospholipase A2 catalytic domain"/>
    <property type="match status" value="2"/>
</dbReference>
<feature type="short sequence motif" description="DGA/G" evidence="2">
    <location>
        <begin position="218"/>
        <end position="220"/>
    </location>
</feature>
<dbReference type="InterPro" id="IPR016035">
    <property type="entry name" value="Acyl_Trfase/lysoPLipase"/>
</dbReference>
<dbReference type="PANTHER" id="PTHR46394:SF1">
    <property type="entry name" value="PNPLA DOMAIN-CONTAINING PROTEIN"/>
    <property type="match status" value="1"/>
</dbReference>
<gene>
    <name evidence="5" type="ORF">AHMF7616_01164</name>
</gene>
<dbReference type="InterPro" id="IPR052580">
    <property type="entry name" value="Lipid_Hydrolase"/>
</dbReference>
<keyword evidence="6" id="KW-1185">Reference proteome</keyword>
<evidence type="ECO:0000256" key="3">
    <source>
        <dbReference type="SAM" id="SignalP"/>
    </source>
</evidence>
<dbReference type="AlphaFoldDB" id="A0A369QE29"/>
<dbReference type="EMBL" id="QASA01000001">
    <property type="protein sequence ID" value="RDC62570.1"/>
    <property type="molecule type" value="Genomic_DNA"/>
</dbReference>
<feature type="active site" description="Proton acceptor" evidence="2">
    <location>
        <position position="218"/>
    </location>
</feature>
<feature type="chain" id="PRO_5017009195" description="PNPLA domain-containing protein" evidence="3">
    <location>
        <begin position="20"/>
        <end position="347"/>
    </location>
</feature>
<keyword evidence="3" id="KW-0732">Signal</keyword>
<dbReference type="Proteomes" id="UP000253919">
    <property type="component" value="Unassembled WGS sequence"/>
</dbReference>